<dbReference type="AlphaFoldDB" id="A0A9W7E100"/>
<dbReference type="EMBL" id="BLQM01000088">
    <property type="protein sequence ID" value="GMH61938.1"/>
    <property type="molecule type" value="Genomic_DNA"/>
</dbReference>
<name>A0A9W7E100_9STRA</name>
<dbReference type="Proteomes" id="UP001162640">
    <property type="component" value="Unassembled WGS sequence"/>
</dbReference>
<reference evidence="2" key="1">
    <citation type="journal article" date="2023" name="Commun. Biol.">
        <title>Genome analysis of Parmales, the sister group of diatoms, reveals the evolutionary specialization of diatoms from phago-mixotrophs to photoautotrophs.</title>
        <authorList>
            <person name="Ban H."/>
            <person name="Sato S."/>
            <person name="Yoshikawa S."/>
            <person name="Yamada K."/>
            <person name="Nakamura Y."/>
            <person name="Ichinomiya M."/>
            <person name="Sato N."/>
            <person name="Blanc-Mathieu R."/>
            <person name="Endo H."/>
            <person name="Kuwata A."/>
            <person name="Ogata H."/>
        </authorList>
    </citation>
    <scope>NUCLEOTIDE SEQUENCE [LARGE SCALE GENOMIC DNA]</scope>
</reference>
<evidence type="ECO:0000313" key="2">
    <source>
        <dbReference type="Proteomes" id="UP001162640"/>
    </source>
</evidence>
<evidence type="ECO:0000313" key="1">
    <source>
        <dbReference type="EMBL" id="GMH61938.1"/>
    </source>
</evidence>
<comment type="caution">
    <text evidence="1">The sequence shown here is derived from an EMBL/GenBank/DDBJ whole genome shotgun (WGS) entry which is preliminary data.</text>
</comment>
<protein>
    <submittedName>
        <fullName evidence="1">Uncharacterized protein</fullName>
    </submittedName>
</protein>
<accession>A0A9W7E100</accession>
<organism evidence="1 2">
    <name type="scientific">Triparma laevis f. inornata</name>
    <dbReference type="NCBI Taxonomy" id="1714386"/>
    <lineage>
        <taxon>Eukaryota</taxon>
        <taxon>Sar</taxon>
        <taxon>Stramenopiles</taxon>
        <taxon>Ochrophyta</taxon>
        <taxon>Bolidophyceae</taxon>
        <taxon>Parmales</taxon>
        <taxon>Triparmaceae</taxon>
        <taxon>Triparma</taxon>
    </lineage>
</organism>
<sequence>MVHLLLVQKNGSIAVPSLPSSSGAFSPENPESPLDHLALCSNINRKLSKEFYAFTTLGYFRDQNLSVFKNILGFFEFEEEEEVLRPRKKQKGRYGK</sequence>
<gene>
    <name evidence="1" type="ORF">TL16_g03371</name>
</gene>
<proteinExistence type="predicted"/>